<dbReference type="Pfam" id="PF01408">
    <property type="entry name" value="GFO_IDH_MocA"/>
    <property type="match status" value="1"/>
</dbReference>
<dbReference type="STRING" id="411945.GA0061102_106822"/>
<feature type="domain" description="Gfo/Idh/MocA-like oxidoreductase N-terminal" evidence="1">
    <location>
        <begin position="6"/>
        <end position="128"/>
    </location>
</feature>
<evidence type="ECO:0000313" key="3">
    <source>
        <dbReference type="EMBL" id="SCB48847.1"/>
    </source>
</evidence>
<evidence type="ECO:0000259" key="2">
    <source>
        <dbReference type="Pfam" id="PF22725"/>
    </source>
</evidence>
<dbReference type="InterPro" id="IPR055170">
    <property type="entry name" value="GFO_IDH_MocA-like_dom"/>
</dbReference>
<dbReference type="OrthoDB" id="9792935at2"/>
<dbReference type="PANTHER" id="PTHR43377">
    <property type="entry name" value="BILIVERDIN REDUCTASE A"/>
    <property type="match status" value="1"/>
</dbReference>
<proteinExistence type="predicted"/>
<name>A0A1C3X9B7_9HYPH</name>
<dbReference type="PANTHER" id="PTHR43377:SF1">
    <property type="entry name" value="BILIVERDIN REDUCTASE A"/>
    <property type="match status" value="1"/>
</dbReference>
<gene>
    <name evidence="3" type="ORF">GA0061102_106822</name>
</gene>
<dbReference type="RefSeq" id="WP_092856241.1">
    <property type="nucleotide sequence ID" value="NZ_FMAH01000068.1"/>
</dbReference>
<dbReference type="Gene3D" id="3.40.50.720">
    <property type="entry name" value="NAD(P)-binding Rossmann-like Domain"/>
    <property type="match status" value="1"/>
</dbReference>
<dbReference type="GO" id="GO:0000166">
    <property type="term" value="F:nucleotide binding"/>
    <property type="evidence" value="ECO:0007669"/>
    <property type="project" value="InterPro"/>
</dbReference>
<dbReference type="EMBL" id="FMAH01000068">
    <property type="protein sequence ID" value="SCB48847.1"/>
    <property type="molecule type" value="Genomic_DNA"/>
</dbReference>
<reference evidence="4" key="1">
    <citation type="submission" date="2016-08" db="EMBL/GenBank/DDBJ databases">
        <authorList>
            <person name="Varghese N."/>
            <person name="Submissions Spin"/>
        </authorList>
    </citation>
    <scope>NUCLEOTIDE SEQUENCE [LARGE SCALE GENOMIC DNA]</scope>
    <source>
        <strain evidence="4">HAMBI 2971</strain>
    </source>
</reference>
<dbReference type="Gene3D" id="3.30.360.10">
    <property type="entry name" value="Dihydrodipicolinate Reductase, domain 2"/>
    <property type="match status" value="1"/>
</dbReference>
<dbReference type="Proteomes" id="UP000199435">
    <property type="component" value="Unassembled WGS sequence"/>
</dbReference>
<evidence type="ECO:0000259" key="1">
    <source>
        <dbReference type="Pfam" id="PF01408"/>
    </source>
</evidence>
<organism evidence="3 4">
    <name type="scientific">Rhizobium miluonense</name>
    <dbReference type="NCBI Taxonomy" id="411945"/>
    <lineage>
        <taxon>Bacteria</taxon>
        <taxon>Pseudomonadati</taxon>
        <taxon>Pseudomonadota</taxon>
        <taxon>Alphaproteobacteria</taxon>
        <taxon>Hyphomicrobiales</taxon>
        <taxon>Rhizobiaceae</taxon>
        <taxon>Rhizobium/Agrobacterium group</taxon>
        <taxon>Rhizobium</taxon>
    </lineage>
</organism>
<dbReference type="InterPro" id="IPR036291">
    <property type="entry name" value="NAD(P)-bd_dom_sf"/>
</dbReference>
<dbReference type="InterPro" id="IPR000683">
    <property type="entry name" value="Gfo/Idh/MocA-like_OxRdtase_N"/>
</dbReference>
<dbReference type="AlphaFoldDB" id="A0A1C3X9B7"/>
<evidence type="ECO:0000313" key="4">
    <source>
        <dbReference type="Proteomes" id="UP000199435"/>
    </source>
</evidence>
<dbReference type="SUPFAM" id="SSF55347">
    <property type="entry name" value="Glyceraldehyde-3-phosphate dehydrogenase-like, C-terminal domain"/>
    <property type="match status" value="1"/>
</dbReference>
<keyword evidence="4" id="KW-1185">Reference proteome</keyword>
<protein>
    <submittedName>
        <fullName evidence="3">Predicted dehydrogenase</fullName>
    </submittedName>
</protein>
<dbReference type="Pfam" id="PF22725">
    <property type="entry name" value="GFO_IDH_MocA_C3"/>
    <property type="match status" value="1"/>
</dbReference>
<sequence length="338" mass="36848">MSKPVRLAVIGAGLKAAEYARSWVRMPEIEFVAAADVSEASRRRLADICGAAGCKAPRDFDDFRVMLAECRNDLDAVYVSTPHASHAEQALAVTEAGLDLFLEKPMVTSVIEARALIEARSKANNVAVIAFNGALSPLVQDTYRRASAGEFGELVSVSATIWEGWSSQYNGHWKQKPELSGGGFMFDTGAHMMNTVCLLVCSEFERVSAYMNNYAKPIDITCAVAARLENGALVTFNAAGEGPPGCASHMTLFYSKAIVRIDAWGAWREIELNGKSSTREIAEAAHLENPLKSFLRIRRGEEENLSTVENGLRFARLWDAIKRSAAHDGESVRISDIG</sequence>
<dbReference type="SUPFAM" id="SSF51735">
    <property type="entry name" value="NAD(P)-binding Rossmann-fold domains"/>
    <property type="match status" value="1"/>
</dbReference>
<accession>A0A1C3X9B7</accession>
<feature type="domain" description="GFO/IDH/MocA-like oxidoreductase" evidence="2">
    <location>
        <begin position="145"/>
        <end position="257"/>
    </location>
</feature>
<dbReference type="InterPro" id="IPR051450">
    <property type="entry name" value="Gfo/Idh/MocA_Oxidoreductases"/>
</dbReference>